<dbReference type="AlphaFoldDB" id="A0A5C6MVP9"/>
<dbReference type="EMBL" id="RHFK02000020">
    <property type="protein sequence ID" value="TWW57580.1"/>
    <property type="molecule type" value="Genomic_DNA"/>
</dbReference>
<comment type="caution">
    <text evidence="1">The sequence shown here is derived from an EMBL/GenBank/DDBJ whole genome shotgun (WGS) entry which is preliminary data.</text>
</comment>
<organism evidence="1 2">
    <name type="scientific">Takifugu flavidus</name>
    <name type="common">sansaifugu</name>
    <dbReference type="NCBI Taxonomy" id="433684"/>
    <lineage>
        <taxon>Eukaryota</taxon>
        <taxon>Metazoa</taxon>
        <taxon>Chordata</taxon>
        <taxon>Craniata</taxon>
        <taxon>Vertebrata</taxon>
        <taxon>Euteleostomi</taxon>
        <taxon>Actinopterygii</taxon>
        <taxon>Neopterygii</taxon>
        <taxon>Teleostei</taxon>
        <taxon>Neoteleostei</taxon>
        <taxon>Acanthomorphata</taxon>
        <taxon>Eupercaria</taxon>
        <taxon>Tetraodontiformes</taxon>
        <taxon>Tetradontoidea</taxon>
        <taxon>Tetraodontidae</taxon>
        <taxon>Takifugu</taxon>
    </lineage>
</organism>
<accession>A0A5C6MVP9</accession>
<proteinExistence type="predicted"/>
<keyword evidence="2" id="KW-1185">Reference proteome</keyword>
<evidence type="ECO:0000313" key="1">
    <source>
        <dbReference type="EMBL" id="TWW57580.1"/>
    </source>
</evidence>
<dbReference type="Proteomes" id="UP000324091">
    <property type="component" value="Chromosome 7"/>
</dbReference>
<name>A0A5C6MVP9_9TELE</name>
<reference evidence="1 2" key="1">
    <citation type="submission" date="2019-04" db="EMBL/GenBank/DDBJ databases">
        <title>Chromosome genome assembly for Takifugu flavidus.</title>
        <authorList>
            <person name="Xiao S."/>
        </authorList>
    </citation>
    <scope>NUCLEOTIDE SEQUENCE [LARGE SCALE GENOMIC DNA]</scope>
    <source>
        <strain evidence="1">HTHZ2018</strain>
        <tissue evidence="1">Muscle</tissue>
    </source>
</reference>
<sequence>MMCVIVIPTRSPAAQALWETMLTSKHKEGVMEVRRHLVEAASKEKLPIKMGLVVCLAPAKENTGRVVTQEILPHLVLVLSINMKKNLCKKRSRKGFGIINHRKLLNFPKLFLFPLSTDVLKLKGRVTPEQLRSYVQLFRSRPGMLESHCGVLQLGLATAQTLRHPIMPRWDACLAFERLLLQVCAQPTHTHVKAHSYRMCTLVLDGAGSDEAELNRLSLSPLPRTSPPHQLPIKHPARALMAA</sequence>
<evidence type="ECO:0000313" key="2">
    <source>
        <dbReference type="Proteomes" id="UP000324091"/>
    </source>
</evidence>
<gene>
    <name evidence="1" type="ORF">D4764_07G0002990</name>
</gene>
<protein>
    <submittedName>
        <fullName evidence="1">Sec1 family domain-containing protein 2</fullName>
    </submittedName>
</protein>